<sequence>MSALEYLKDLPVFYINVDAHEHRSQRFMSEVAPLFREVHRVPAMKIENVVEEANDFSARVRASREHHDPRGIFRKFPSIYTIPSFNSETKRAREYAATRSLTLSTLRAVMWAKSFGFDRFMLMDDDAAARMQILETITPGPREADLTIWGGGYGSGGLLKDNQRFLAGETPRWVDISGKQGRFFSQAYEMTTAGADAIEYAIRNHFHAVDLMWWYAFDRVPTFTLQPSAFTQVGESVRVVKHNARTREGATVR</sequence>
<organism evidence="1">
    <name type="scientific">Micrococcus phage Kurnik</name>
    <dbReference type="NCBI Taxonomy" id="3092208"/>
    <lineage>
        <taxon>Viruses</taxon>
        <taxon>Duplodnaviria</taxon>
        <taxon>Heunggongvirae</taxon>
        <taxon>Uroviricota</taxon>
        <taxon>Caudoviricetes</taxon>
    </lineage>
</organism>
<protein>
    <submittedName>
        <fullName evidence="1">Glycosyltransferase</fullName>
    </submittedName>
</protein>
<evidence type="ECO:0000313" key="1">
    <source>
        <dbReference type="EMBL" id="WZE63495.1"/>
    </source>
</evidence>
<dbReference type="EMBL" id="OR756649">
    <property type="protein sequence ID" value="WZE63495.1"/>
    <property type="molecule type" value="Genomic_DNA"/>
</dbReference>
<reference evidence="1" key="1">
    <citation type="submission" date="2023-10" db="EMBL/GenBank/DDBJ databases">
        <title>Two new lytic phages for Micrococcus sp. strain 1402.</title>
        <authorList>
            <person name="Petrzik K."/>
        </authorList>
    </citation>
    <scope>NUCLEOTIDE SEQUENCE</scope>
</reference>
<proteinExistence type="predicted"/>
<accession>A0AAU6R792</accession>
<name>A0AAU6R792_9CAUD</name>